<keyword evidence="1" id="KW-1133">Transmembrane helix</keyword>
<feature type="transmembrane region" description="Helical" evidence="1">
    <location>
        <begin position="454"/>
        <end position="472"/>
    </location>
</feature>
<keyword evidence="1" id="KW-0812">Transmembrane</keyword>
<keyword evidence="3" id="KW-1185">Reference proteome</keyword>
<feature type="transmembrane region" description="Helical" evidence="1">
    <location>
        <begin position="118"/>
        <end position="144"/>
    </location>
</feature>
<evidence type="ECO:0000256" key="1">
    <source>
        <dbReference type="SAM" id="Phobius"/>
    </source>
</evidence>
<protein>
    <recommendedName>
        <fullName evidence="4">Polyketide antibiotic transporter</fullName>
    </recommendedName>
</protein>
<feature type="transmembrane region" description="Helical" evidence="1">
    <location>
        <begin position="231"/>
        <end position="252"/>
    </location>
</feature>
<feature type="transmembrane region" description="Helical" evidence="1">
    <location>
        <begin position="156"/>
        <end position="177"/>
    </location>
</feature>
<evidence type="ECO:0008006" key="4">
    <source>
        <dbReference type="Google" id="ProtNLM"/>
    </source>
</evidence>
<reference evidence="2 3" key="1">
    <citation type="submission" date="2019-09" db="EMBL/GenBank/DDBJ databases">
        <title>Serinicoccus pratensis sp. nov., isolated from meadow soil.</title>
        <authorList>
            <person name="Zhang W."/>
        </authorList>
    </citation>
    <scope>NUCLEOTIDE SEQUENCE [LARGE SCALE GENOMIC DNA]</scope>
    <source>
        <strain evidence="2 3">W204</strain>
    </source>
</reference>
<dbReference type="KEGG" id="serw:FY030_04735"/>
<feature type="transmembrane region" description="Helical" evidence="1">
    <location>
        <begin position="77"/>
        <end position="97"/>
    </location>
</feature>
<dbReference type="AlphaFoldDB" id="A0A5J6V2H4"/>
<feature type="transmembrane region" description="Helical" evidence="1">
    <location>
        <begin position="507"/>
        <end position="525"/>
    </location>
</feature>
<feature type="transmembrane region" description="Helical" evidence="1">
    <location>
        <begin position="337"/>
        <end position="359"/>
    </location>
</feature>
<name>A0A5J6V2H4_9MICO</name>
<evidence type="ECO:0000313" key="3">
    <source>
        <dbReference type="Proteomes" id="UP000326546"/>
    </source>
</evidence>
<feature type="transmembrane region" description="Helical" evidence="1">
    <location>
        <begin position="189"/>
        <end position="211"/>
    </location>
</feature>
<proteinExistence type="predicted"/>
<feature type="transmembrane region" description="Helical" evidence="1">
    <location>
        <begin position="422"/>
        <end position="447"/>
    </location>
</feature>
<feature type="transmembrane region" description="Helical" evidence="1">
    <location>
        <begin position="289"/>
        <end position="311"/>
    </location>
</feature>
<sequence>MIRLLLRRHRVALVSWVVGLLALVAVTIPSYEATYGDPLTRMILVQQLQDTPGLTVLYGALPDPGTLGQLFAWETGTYVLVLAAVMASLLGVAATRGEEDAGTTELVRSIGVRPHTPLAAALALLTLACLAVGGGTAAILSAQAASVDELGTTGGILFATVLVLSSLALGLLAVVAAQLRGDRRSAGTLALTAVAVAFLLRVLADQGAPWLRWVTPLGWRDVVRPYTDDRFWPLLPMLGICVAIATAGALLARGRELGGAWLRGTGRSNHRLRVRSSFGWAWRDARGSVLGWSAAILGCAALFASMTRGLVTTLEQDRTTAELLARMGGEAQDPVGMYFSFLGLFLTLLALICGVALTLRWRNEESSGRLVAELGAGTPRWSSLVARASVAGVTVTVLTAFSGLVLGLVGRSQLDDVDPFPYALASTLGDLPGVLAGVGLAVLAAAVVPRLTGLLWAVVAASGFLVLLGGLVDAPTWLIDLSLLGHTPTDGAGPTLDWSSWLAGRPIVLASAWLVCLGAAGVLVGRRDLRLG</sequence>
<dbReference type="EMBL" id="CP044427">
    <property type="protein sequence ID" value="QFG68110.1"/>
    <property type="molecule type" value="Genomic_DNA"/>
</dbReference>
<accession>A0A5J6V2H4</accession>
<dbReference type="OrthoDB" id="2014935at2"/>
<gene>
    <name evidence="2" type="ORF">FY030_04735</name>
</gene>
<feature type="transmembrane region" description="Helical" evidence="1">
    <location>
        <begin position="12"/>
        <end position="31"/>
    </location>
</feature>
<dbReference type="RefSeq" id="WP_158060500.1">
    <property type="nucleotide sequence ID" value="NZ_CP044427.1"/>
</dbReference>
<dbReference type="Proteomes" id="UP000326546">
    <property type="component" value="Chromosome"/>
</dbReference>
<organism evidence="2 3">
    <name type="scientific">Ornithinimicrobium pratense</name>
    <dbReference type="NCBI Taxonomy" id="2593973"/>
    <lineage>
        <taxon>Bacteria</taxon>
        <taxon>Bacillati</taxon>
        <taxon>Actinomycetota</taxon>
        <taxon>Actinomycetes</taxon>
        <taxon>Micrococcales</taxon>
        <taxon>Ornithinimicrobiaceae</taxon>
        <taxon>Ornithinimicrobium</taxon>
    </lineage>
</organism>
<keyword evidence="1" id="KW-0472">Membrane</keyword>
<feature type="transmembrane region" description="Helical" evidence="1">
    <location>
        <begin position="390"/>
        <end position="410"/>
    </location>
</feature>
<evidence type="ECO:0000313" key="2">
    <source>
        <dbReference type="EMBL" id="QFG68110.1"/>
    </source>
</evidence>